<feature type="domain" description="Xylose isomerase-like TIM barrel" evidence="1">
    <location>
        <begin position="23"/>
        <end position="240"/>
    </location>
</feature>
<dbReference type="Gene3D" id="3.20.20.150">
    <property type="entry name" value="Divalent-metal-dependent TIM barrel enzymes"/>
    <property type="match status" value="1"/>
</dbReference>
<protein>
    <submittedName>
        <fullName evidence="2">Sugar phosphate isomerase/epimerase</fullName>
    </submittedName>
</protein>
<sequence length="276" mass="31182">MTRDYGLTVWTFGDISFEKKCRISKEIGVEGVEIQGDLSQDPEKLVATLKKYDLKILSVTPDNVDISSTDEQIRTNAVNYFLDLITWSKKIGAERICVHGDVGKTQGCGDFTKDWKLLISSVSEILKKAEELDMEVVYEVLNRYENHQIVTAKEALRLIDEVKFEKFYALLDSYHMNIEEANPVEAIKEAGKKLGVYHVADSNREAIGNGHIDIKAQVEALHEIDYKGPIIMEMVAAGPNPFTPMKDGNYLEEVTMYYKDSLEKLKAYDVAKVSLS</sequence>
<dbReference type="Proteomes" id="UP001138793">
    <property type="component" value="Unassembled WGS sequence"/>
</dbReference>
<dbReference type="InterPro" id="IPR050312">
    <property type="entry name" value="IolE/XylAMocC-like"/>
</dbReference>
<reference evidence="2" key="1">
    <citation type="submission" date="2021-03" db="EMBL/GenBank/DDBJ databases">
        <title>Genomic Encyclopedia of Type Strains, Phase IV (KMG-IV): sequencing the most valuable type-strain genomes for metagenomic binning, comparative biology and taxonomic classification.</title>
        <authorList>
            <person name="Goeker M."/>
        </authorList>
    </citation>
    <scope>NUCLEOTIDE SEQUENCE</scope>
    <source>
        <strain evidence="2">DSM 107338</strain>
    </source>
</reference>
<keyword evidence="3" id="KW-1185">Reference proteome</keyword>
<dbReference type="InterPro" id="IPR036237">
    <property type="entry name" value="Xyl_isomerase-like_sf"/>
</dbReference>
<dbReference type="InterPro" id="IPR013022">
    <property type="entry name" value="Xyl_isomerase-like_TIM-brl"/>
</dbReference>
<dbReference type="AlphaFoldDB" id="A0A9X1CE74"/>
<name>A0A9X1CE74_9BACI</name>
<dbReference type="EMBL" id="JAGGMB010000001">
    <property type="protein sequence ID" value="MBP2075973.1"/>
    <property type="molecule type" value="Genomic_DNA"/>
</dbReference>
<dbReference type="SUPFAM" id="SSF51658">
    <property type="entry name" value="Xylose isomerase-like"/>
    <property type="match status" value="1"/>
</dbReference>
<evidence type="ECO:0000313" key="3">
    <source>
        <dbReference type="Proteomes" id="UP001138793"/>
    </source>
</evidence>
<accession>A0A9X1CE74</accession>
<dbReference type="PANTHER" id="PTHR12110:SF41">
    <property type="entry name" value="INOSOSE DEHYDRATASE"/>
    <property type="match status" value="1"/>
</dbReference>
<dbReference type="Pfam" id="PF01261">
    <property type="entry name" value="AP_endonuc_2"/>
    <property type="match status" value="1"/>
</dbReference>
<dbReference type="PANTHER" id="PTHR12110">
    <property type="entry name" value="HYDROXYPYRUVATE ISOMERASE"/>
    <property type="match status" value="1"/>
</dbReference>
<gene>
    <name evidence="2" type="ORF">J2Z64_000184</name>
</gene>
<keyword evidence="2" id="KW-0413">Isomerase</keyword>
<dbReference type="RefSeq" id="WP_149474926.1">
    <property type="nucleotide sequence ID" value="NZ_JAGGMB010000001.1"/>
</dbReference>
<comment type="caution">
    <text evidence="2">The sequence shown here is derived from an EMBL/GenBank/DDBJ whole genome shotgun (WGS) entry which is preliminary data.</text>
</comment>
<organism evidence="2 3">
    <name type="scientific">Oceanobacillus polygoni</name>
    <dbReference type="NCBI Taxonomy" id="1235259"/>
    <lineage>
        <taxon>Bacteria</taxon>
        <taxon>Bacillati</taxon>
        <taxon>Bacillota</taxon>
        <taxon>Bacilli</taxon>
        <taxon>Bacillales</taxon>
        <taxon>Bacillaceae</taxon>
        <taxon>Oceanobacillus</taxon>
    </lineage>
</organism>
<evidence type="ECO:0000313" key="2">
    <source>
        <dbReference type="EMBL" id="MBP2075973.1"/>
    </source>
</evidence>
<dbReference type="GO" id="GO:0016853">
    <property type="term" value="F:isomerase activity"/>
    <property type="evidence" value="ECO:0007669"/>
    <property type="project" value="UniProtKB-KW"/>
</dbReference>
<evidence type="ECO:0000259" key="1">
    <source>
        <dbReference type="Pfam" id="PF01261"/>
    </source>
</evidence>
<dbReference type="OrthoDB" id="9814946at2"/>
<proteinExistence type="predicted"/>